<comment type="similarity">
    <text evidence="1">Belongs to the cytochrome P450 family.</text>
</comment>
<evidence type="ECO:0000259" key="8">
    <source>
        <dbReference type="Pfam" id="PF01494"/>
    </source>
</evidence>
<dbReference type="GO" id="GO:0020037">
    <property type="term" value="F:heme binding"/>
    <property type="evidence" value="ECO:0007669"/>
    <property type="project" value="InterPro"/>
</dbReference>
<dbReference type="InterPro" id="IPR002938">
    <property type="entry name" value="FAD-bd"/>
</dbReference>
<evidence type="ECO:0000256" key="6">
    <source>
        <dbReference type="ARBA" id="ARBA00023004"/>
    </source>
</evidence>
<protein>
    <recommendedName>
        <fullName evidence="8">FAD-binding domain-containing protein</fullName>
    </recommendedName>
</protein>
<evidence type="ECO:0000256" key="4">
    <source>
        <dbReference type="ARBA" id="ARBA00022827"/>
    </source>
</evidence>
<comment type="caution">
    <text evidence="9">The sequence shown here is derived from an EMBL/GenBank/DDBJ whole genome shotgun (WGS) entry which is preliminary data.</text>
</comment>
<dbReference type="Pfam" id="PF00067">
    <property type="entry name" value="p450"/>
    <property type="match status" value="1"/>
</dbReference>
<dbReference type="Gene3D" id="3.30.9.10">
    <property type="entry name" value="D-Amino Acid Oxidase, subunit A, domain 2"/>
    <property type="match status" value="1"/>
</dbReference>
<keyword evidence="10" id="KW-1185">Reference proteome</keyword>
<evidence type="ECO:0000313" key="10">
    <source>
        <dbReference type="Proteomes" id="UP000825890"/>
    </source>
</evidence>
<dbReference type="GO" id="GO:0071949">
    <property type="term" value="F:FAD binding"/>
    <property type="evidence" value="ECO:0007669"/>
    <property type="project" value="InterPro"/>
</dbReference>
<keyword evidence="5" id="KW-0560">Oxidoreductase</keyword>
<dbReference type="Pfam" id="PF01494">
    <property type="entry name" value="FAD_binding_3"/>
    <property type="match status" value="1"/>
</dbReference>
<dbReference type="InterPro" id="IPR036396">
    <property type="entry name" value="Cyt_P450_sf"/>
</dbReference>
<keyword evidence="7" id="KW-0503">Monooxygenase</keyword>
<name>A0A9P3CEF2_9PEZI</name>
<dbReference type="InterPro" id="IPR036188">
    <property type="entry name" value="FAD/NAD-bd_sf"/>
</dbReference>
<dbReference type="GeneID" id="68287859"/>
<gene>
    <name evidence="9" type="ORF">CKM354_000228400</name>
</gene>
<dbReference type="SUPFAM" id="SSF48264">
    <property type="entry name" value="Cytochrome P450"/>
    <property type="match status" value="1"/>
</dbReference>
<dbReference type="OrthoDB" id="1103324at2759"/>
<evidence type="ECO:0000256" key="2">
    <source>
        <dbReference type="ARBA" id="ARBA00022630"/>
    </source>
</evidence>
<dbReference type="Proteomes" id="UP000825890">
    <property type="component" value="Unassembled WGS sequence"/>
</dbReference>
<dbReference type="InterPro" id="IPR050364">
    <property type="entry name" value="Cytochrome_P450_fung"/>
</dbReference>
<dbReference type="Gene3D" id="3.40.30.120">
    <property type="match status" value="1"/>
</dbReference>
<dbReference type="PANTHER" id="PTHR46300:SF2">
    <property type="entry name" value="CYTOCHROME P450 MONOOXYGENASE ALNH-RELATED"/>
    <property type="match status" value="1"/>
</dbReference>
<evidence type="ECO:0000256" key="5">
    <source>
        <dbReference type="ARBA" id="ARBA00023002"/>
    </source>
</evidence>
<dbReference type="PRINTS" id="PR00420">
    <property type="entry name" value="RNGMNOXGNASE"/>
</dbReference>
<dbReference type="PANTHER" id="PTHR46300">
    <property type="entry name" value="P450, PUTATIVE (EUROFUNG)-RELATED-RELATED"/>
    <property type="match status" value="1"/>
</dbReference>
<dbReference type="AlphaFoldDB" id="A0A9P3CEF2"/>
<dbReference type="SUPFAM" id="SSF51905">
    <property type="entry name" value="FAD/NAD(P)-binding domain"/>
    <property type="match status" value="1"/>
</dbReference>
<proteinExistence type="inferred from homology"/>
<dbReference type="RefSeq" id="XP_044653372.1">
    <property type="nucleotide sequence ID" value="XM_044797437.1"/>
</dbReference>
<keyword evidence="6" id="KW-0408">Iron</keyword>
<evidence type="ECO:0000256" key="7">
    <source>
        <dbReference type="ARBA" id="ARBA00023033"/>
    </source>
</evidence>
<keyword evidence="3" id="KW-0479">Metal-binding</keyword>
<sequence>METLTTDLLIVGAGPAGASLACFLASHGRTGIIVSAASGTADSPRAHITNAAALECFRDIGLERSCIAASSHGENMEHTRWCRSMAGEEFARIHSWGNDPKRQGDYAAASPCRHIDLPQTELEPILTRRAAHGGWKLRFHTDFVSIKEEGGDFIVSELRDNVTNTPYLVRSRFLFGCDGARSQVLRELGLPLIKKPGQGLALNVLVKADLSNLMKYRNGNLHWVFEPQDEYPAWGWACIARMVRPWDEWMFIFLPRPGADPNAPEMEATSDELLAQAHKVIGDSTIKAQIVDVSKWRINEVVAETYSRGNVFCLGDAVHRHPPFNGLGSNTCVQDAFNLAWKVAYVMSAAAGPELLDTYSLERQPVGAGVVERANQGLRDHLPWMSAIGMLEEDVTKRTEILKEFRMANQAGRERREKWQQAIALTANEFHGLGIEMNQFYTSAAVYQEDEPLPPEPPSDPVRQYVISTYPGKRLPHAWLNKKAVGAQISTMDLAGHGQFSLLTGPGGERWKQAALDYSKASGVIIQCHSIGWDQDFEDVYFDWARLRQVSEDGCVLQRKPTADLIATNMILKTVLALGALTFLYLVFTVGKREKGLPPGPPTIPLLGNLHQIPTKRTHLKFREWSKTYGSIFSLKVGSATAIVLTSPELVRKLLDKKSNLYNHRPNSHVGNGIIGGGDHVLLMQYGKQWQTCRKLIHQYFMEAMVMKTHIQLVNAEAVQMLRDFIVEPDGHMRHPKRFSNSIIMSLVYGTRTPTIKTAHMKKLYSLMENWSKVMEPGNTPPVDVFPWLKWVPEQLLGMWRSRAQDVSNEMNKLYDEWHQYVIDRRQASGSRDCFVDRLLEQEEKIDLDRHALYFLCGTLMEGGSDTTSSIIIACIHAMTKWPAVLKKAQAQIDSVVGEDRSPVWEDYDSLPYIVACVKEAMRWRPVVPLAFPHSLAEDDMLDGMLLPKGSDIFINAFGMQHDEIRFPNPDEFDPDHYKGVTKLAPELAAGEAENRDHWGYGAGRRICPGIHLAERNLFLGIAKILWALDIQPGLDAAGNVIEPDVSNETGYSAGFLVCAEPYPARIAPRSEARKQTILREFGRAQVEVFSKYEMPKDQIV</sequence>
<dbReference type="GO" id="GO:0004497">
    <property type="term" value="F:monooxygenase activity"/>
    <property type="evidence" value="ECO:0007669"/>
    <property type="project" value="UniProtKB-KW"/>
</dbReference>
<reference evidence="9 10" key="1">
    <citation type="submission" date="2021-01" db="EMBL/GenBank/DDBJ databases">
        <title>Cercospora kikuchii MAFF 305040 whole genome shotgun sequence.</title>
        <authorList>
            <person name="Kashiwa T."/>
            <person name="Suzuki T."/>
        </authorList>
    </citation>
    <scope>NUCLEOTIDE SEQUENCE [LARGE SCALE GENOMIC DNA]</scope>
    <source>
        <strain evidence="9 10">MAFF 305040</strain>
    </source>
</reference>
<dbReference type="Gene3D" id="1.10.630.10">
    <property type="entry name" value="Cytochrome P450"/>
    <property type="match status" value="1"/>
</dbReference>
<dbReference type="GO" id="GO:0005506">
    <property type="term" value="F:iron ion binding"/>
    <property type="evidence" value="ECO:0007669"/>
    <property type="project" value="InterPro"/>
</dbReference>
<dbReference type="Gene3D" id="3.50.50.60">
    <property type="entry name" value="FAD/NAD(P)-binding domain"/>
    <property type="match status" value="1"/>
</dbReference>
<feature type="domain" description="FAD-binding" evidence="8">
    <location>
        <begin position="6"/>
        <end position="374"/>
    </location>
</feature>
<dbReference type="EMBL" id="BOLY01000002">
    <property type="protein sequence ID" value="GIZ38885.1"/>
    <property type="molecule type" value="Genomic_DNA"/>
</dbReference>
<dbReference type="CDD" id="cd11065">
    <property type="entry name" value="CYP64-like"/>
    <property type="match status" value="1"/>
</dbReference>
<accession>A0A9P3CEF2</accession>
<dbReference type="GO" id="GO:0016705">
    <property type="term" value="F:oxidoreductase activity, acting on paired donors, with incorporation or reduction of molecular oxygen"/>
    <property type="evidence" value="ECO:0007669"/>
    <property type="project" value="InterPro"/>
</dbReference>
<evidence type="ECO:0000256" key="3">
    <source>
        <dbReference type="ARBA" id="ARBA00022723"/>
    </source>
</evidence>
<organism evidence="9 10">
    <name type="scientific">Cercospora kikuchii</name>
    <dbReference type="NCBI Taxonomy" id="84275"/>
    <lineage>
        <taxon>Eukaryota</taxon>
        <taxon>Fungi</taxon>
        <taxon>Dikarya</taxon>
        <taxon>Ascomycota</taxon>
        <taxon>Pezizomycotina</taxon>
        <taxon>Dothideomycetes</taxon>
        <taxon>Dothideomycetidae</taxon>
        <taxon>Mycosphaerellales</taxon>
        <taxon>Mycosphaerellaceae</taxon>
        <taxon>Cercospora</taxon>
    </lineage>
</organism>
<evidence type="ECO:0000313" key="9">
    <source>
        <dbReference type="EMBL" id="GIZ38885.1"/>
    </source>
</evidence>
<evidence type="ECO:0000256" key="1">
    <source>
        <dbReference type="ARBA" id="ARBA00010617"/>
    </source>
</evidence>
<keyword evidence="4" id="KW-0274">FAD</keyword>
<dbReference type="InterPro" id="IPR001128">
    <property type="entry name" value="Cyt_P450"/>
</dbReference>
<keyword evidence="2" id="KW-0285">Flavoprotein</keyword>